<evidence type="ECO:0000256" key="1">
    <source>
        <dbReference type="SAM" id="SignalP"/>
    </source>
</evidence>
<name>A0A1B6VI54_9PROT</name>
<protein>
    <submittedName>
        <fullName evidence="2">Uncharacterized protein</fullName>
    </submittedName>
</protein>
<dbReference type="Proteomes" id="UP000077786">
    <property type="component" value="Unassembled WGS sequence"/>
</dbReference>
<dbReference type="AlphaFoldDB" id="A0A1B6VI54"/>
<feature type="signal peptide" evidence="1">
    <location>
        <begin position="1"/>
        <end position="21"/>
    </location>
</feature>
<sequence length="133" mass="14439">MNRQILLAVAGFASVLGTAHAANVTPVKPIDHHVCMALDAPDDVMMDTHHPISFMSAPAPSATVISDASVVMAIDTVEPQKNGYALTMTYTLQPAWISTRWLKPYSVVHPGVTCTPYVMSNGKLGFDFKHHQH</sequence>
<reference evidence="2 3" key="1">
    <citation type="submission" date="2016-03" db="EMBL/GenBank/DDBJ databases">
        <title>Draft genome sequence of Gluconobacter cerinus strain CECT 9110.</title>
        <authorList>
            <person name="Sainz F."/>
            <person name="Mas A."/>
            <person name="Torija M.J."/>
        </authorList>
    </citation>
    <scope>NUCLEOTIDE SEQUENCE [LARGE SCALE GENOMIC DNA]</scope>
    <source>
        <strain evidence="2 3">CECT 9110</strain>
    </source>
</reference>
<keyword evidence="1" id="KW-0732">Signal</keyword>
<dbReference type="OrthoDB" id="7263363at2"/>
<dbReference type="PATRIC" id="fig|38307.3.peg.2539"/>
<dbReference type="EMBL" id="LUTU01000012">
    <property type="protein sequence ID" value="OAJ66899.1"/>
    <property type="molecule type" value="Genomic_DNA"/>
</dbReference>
<evidence type="ECO:0000313" key="3">
    <source>
        <dbReference type="Proteomes" id="UP000077786"/>
    </source>
</evidence>
<organism evidence="2 3">
    <name type="scientific">Gluconobacter cerinus</name>
    <dbReference type="NCBI Taxonomy" id="38307"/>
    <lineage>
        <taxon>Bacteria</taxon>
        <taxon>Pseudomonadati</taxon>
        <taxon>Pseudomonadota</taxon>
        <taxon>Alphaproteobacteria</taxon>
        <taxon>Acetobacterales</taxon>
        <taxon>Acetobacteraceae</taxon>
        <taxon>Gluconobacter</taxon>
    </lineage>
</organism>
<evidence type="ECO:0000313" key="2">
    <source>
        <dbReference type="EMBL" id="OAJ66899.1"/>
    </source>
</evidence>
<dbReference type="RefSeq" id="WP_064275050.1">
    <property type="nucleotide sequence ID" value="NZ_LUTU01000012.1"/>
</dbReference>
<dbReference type="GeneID" id="81475691"/>
<accession>A0A1B6VI54</accession>
<gene>
    <name evidence="2" type="ORF">A0123_02436</name>
</gene>
<feature type="chain" id="PRO_5008590027" evidence="1">
    <location>
        <begin position="22"/>
        <end position="133"/>
    </location>
</feature>
<proteinExistence type="predicted"/>
<comment type="caution">
    <text evidence="2">The sequence shown here is derived from an EMBL/GenBank/DDBJ whole genome shotgun (WGS) entry which is preliminary data.</text>
</comment>